<evidence type="ECO:0000313" key="3">
    <source>
        <dbReference type="Proteomes" id="UP000237025"/>
    </source>
</evidence>
<evidence type="ECO:0000313" key="2">
    <source>
        <dbReference type="EMBL" id="POZ25984.1"/>
    </source>
</evidence>
<dbReference type="InterPro" id="IPR008617">
    <property type="entry name" value="Uncharacterised_YcgJ"/>
</dbReference>
<sequence>MSRKNIFSALLLVIGVSMSFLAGAAEHNKLRLPAKGVVCDAYFCADATGISDVLTMKYLGAKKSQQLASQGDFDRTAFTFTNGIYCDTKEKMCRKDRYFGVDGKPSGKIDSKTTQWLFAQ</sequence>
<dbReference type="Proteomes" id="UP000237025">
    <property type="component" value="Unassembled WGS sequence"/>
</dbReference>
<keyword evidence="1" id="KW-0732">Signal</keyword>
<dbReference type="Pfam" id="PF05666">
    <property type="entry name" value="YcgJ"/>
    <property type="match status" value="1"/>
</dbReference>
<feature type="signal peptide" evidence="1">
    <location>
        <begin position="1"/>
        <end position="24"/>
    </location>
</feature>
<evidence type="ECO:0000256" key="1">
    <source>
        <dbReference type="SAM" id="SignalP"/>
    </source>
</evidence>
<dbReference type="EMBL" id="PQVW01000002">
    <property type="protein sequence ID" value="POZ25984.1"/>
    <property type="molecule type" value="Genomic_DNA"/>
</dbReference>
<proteinExistence type="predicted"/>
<reference evidence="2 3" key="1">
    <citation type="submission" date="2018-02" db="EMBL/GenBank/DDBJ databases">
        <title>Lelliotia aquatilis sp. nov., isolated from drinking water.</title>
        <authorList>
            <person name="Kaempfer P."/>
            <person name="Glaeser S."/>
            <person name="Exner M."/>
            <person name="Doijad S."/>
            <person name="Chakraborty T."/>
        </authorList>
    </citation>
    <scope>NUCLEOTIDE SEQUENCE [LARGE SCALE GENOMIC DNA]</scope>
    <source>
        <strain evidence="2 3">6331-17</strain>
    </source>
</reference>
<dbReference type="RefSeq" id="WP_103948076.1">
    <property type="nucleotide sequence ID" value="NZ_PQVR01000022.1"/>
</dbReference>
<organism evidence="2 3">
    <name type="scientific">Lelliottia aquatilis</name>
    <dbReference type="NCBI Taxonomy" id="2080838"/>
    <lineage>
        <taxon>Bacteria</taxon>
        <taxon>Pseudomonadati</taxon>
        <taxon>Pseudomonadota</taxon>
        <taxon>Gammaproteobacteria</taxon>
        <taxon>Enterobacterales</taxon>
        <taxon>Enterobacteriaceae</taxon>
        <taxon>Lelliottia</taxon>
    </lineage>
</organism>
<gene>
    <name evidence="2" type="ORF">C3712_04470</name>
</gene>
<comment type="caution">
    <text evidence="2">The sequence shown here is derived from an EMBL/GenBank/DDBJ whole genome shotgun (WGS) entry which is preliminary data.</text>
</comment>
<protein>
    <recommendedName>
        <fullName evidence="4">Fels-1 Prophage Protein-like</fullName>
    </recommendedName>
</protein>
<accession>A0ABX5A5F6</accession>
<feature type="chain" id="PRO_5047426772" description="Fels-1 Prophage Protein-like" evidence="1">
    <location>
        <begin position="25"/>
        <end position="120"/>
    </location>
</feature>
<name>A0ABX5A5F6_9ENTR</name>
<evidence type="ECO:0008006" key="4">
    <source>
        <dbReference type="Google" id="ProtNLM"/>
    </source>
</evidence>
<keyword evidence="3" id="KW-1185">Reference proteome</keyword>